<evidence type="ECO:0000313" key="2">
    <source>
        <dbReference type="EMBL" id="QTG16668.1"/>
    </source>
</evidence>
<dbReference type="SMART" id="SM00827">
    <property type="entry name" value="PKS_AT"/>
    <property type="match status" value="1"/>
</dbReference>
<evidence type="ECO:0000313" key="3">
    <source>
        <dbReference type="Proteomes" id="UP000663946"/>
    </source>
</evidence>
<geneLocation type="plasmid" evidence="2 3">
    <name>pQ15_94_1</name>
</geneLocation>
<keyword evidence="2" id="KW-0808">Transferase</keyword>
<dbReference type="InterPro" id="IPR001227">
    <property type="entry name" value="Ac_transferase_dom_sf"/>
</dbReference>
<organism evidence="2 3">
    <name type="scientific">Agrobacterium tumefaciens</name>
    <dbReference type="NCBI Taxonomy" id="358"/>
    <lineage>
        <taxon>Bacteria</taxon>
        <taxon>Pseudomonadati</taxon>
        <taxon>Pseudomonadota</taxon>
        <taxon>Alphaproteobacteria</taxon>
        <taxon>Hyphomicrobiales</taxon>
        <taxon>Rhizobiaceae</taxon>
        <taxon>Rhizobium/Agrobacterium group</taxon>
        <taxon>Agrobacterium</taxon>
        <taxon>Agrobacterium tumefaciens complex</taxon>
    </lineage>
</organism>
<protein>
    <submittedName>
        <fullName evidence="2">Acyltransferase domain-containing protein</fullName>
    </submittedName>
</protein>
<dbReference type="PANTHER" id="PTHR42681">
    <property type="entry name" value="MALONYL-COA-ACYL CARRIER PROTEIN TRANSACYLASE, MITOCHONDRIAL"/>
    <property type="match status" value="1"/>
</dbReference>
<dbReference type="AlphaFoldDB" id="A0AAJ4N8D8"/>
<dbReference type="RefSeq" id="WP_333722365.1">
    <property type="nucleotide sequence ID" value="NZ_CP049218.1"/>
</dbReference>
<dbReference type="Proteomes" id="UP000663946">
    <property type="component" value="Plasmid pQ15_94_1"/>
</dbReference>
<accession>A0AAJ4N8D8</accession>
<gene>
    <name evidence="2" type="ORF">G6M86_25600</name>
</gene>
<dbReference type="Gene3D" id="3.40.366.10">
    <property type="entry name" value="Malonyl-Coenzyme A Acyl Carrier Protein, domain 2"/>
    <property type="match status" value="1"/>
</dbReference>
<keyword evidence="2" id="KW-0614">Plasmid</keyword>
<evidence type="ECO:0000259" key="1">
    <source>
        <dbReference type="SMART" id="SM00827"/>
    </source>
</evidence>
<dbReference type="GO" id="GO:0004314">
    <property type="term" value="F:[acyl-carrier-protein] S-malonyltransferase activity"/>
    <property type="evidence" value="ECO:0007669"/>
    <property type="project" value="TreeGrafter"/>
</dbReference>
<dbReference type="Pfam" id="PF00698">
    <property type="entry name" value="Acyl_transf_1"/>
    <property type="match status" value="1"/>
</dbReference>
<name>A0AAJ4N8D8_AGRTU</name>
<sequence length="309" mass="32473">MPIAILCSGQGQQHAGMFDLVADAPEAAEFFIVAAELLDGQDPRELVRSASPEALEDNRTAQILCVLQAVAFQAALGDALPERRLVAGYSVGEVAAWALAGLISGKQALRLVAIRAEAMNAASRGREGLTFVRGLKREAIERLCRTQETALAIANPGNGFVVGGTVAALQTFEEEAVRSGAERIVRLKVHVASHTPRLANASAAFASSLAISAISEVPSGVRLFSGIDGASVIDVSSGAIKLADQISHTVEWASCLESCKEAGASAFLELGPGHALSDMATEIDPRTRSRCVEDFKGLSGIRDWIVRQA</sequence>
<dbReference type="InterPro" id="IPR016035">
    <property type="entry name" value="Acyl_Trfase/lysoPLipase"/>
</dbReference>
<dbReference type="SUPFAM" id="SSF52151">
    <property type="entry name" value="FabD/lysophospholipase-like"/>
    <property type="match status" value="1"/>
</dbReference>
<dbReference type="InterPro" id="IPR014043">
    <property type="entry name" value="Acyl_transferase_dom"/>
</dbReference>
<dbReference type="GO" id="GO:0006633">
    <property type="term" value="P:fatty acid biosynthetic process"/>
    <property type="evidence" value="ECO:0007669"/>
    <property type="project" value="TreeGrafter"/>
</dbReference>
<keyword evidence="2" id="KW-0012">Acyltransferase</keyword>
<dbReference type="PANTHER" id="PTHR42681:SF6">
    <property type="entry name" value="BLL0263 PROTEIN"/>
    <property type="match status" value="1"/>
</dbReference>
<feature type="domain" description="Malonyl-CoA:ACP transacylase (MAT)" evidence="1">
    <location>
        <begin position="6"/>
        <end position="304"/>
    </location>
</feature>
<dbReference type="Gene3D" id="3.30.70.250">
    <property type="entry name" value="Malonyl-CoA ACP transacylase, ACP-binding"/>
    <property type="match status" value="1"/>
</dbReference>
<dbReference type="EMBL" id="CP049218">
    <property type="protein sequence ID" value="QTG16668.1"/>
    <property type="molecule type" value="Genomic_DNA"/>
</dbReference>
<dbReference type="SUPFAM" id="SSF55048">
    <property type="entry name" value="Probable ACP-binding domain of malonyl-CoA ACP transacylase"/>
    <property type="match status" value="1"/>
</dbReference>
<proteinExistence type="predicted"/>
<dbReference type="GO" id="GO:0005829">
    <property type="term" value="C:cytosol"/>
    <property type="evidence" value="ECO:0007669"/>
    <property type="project" value="TreeGrafter"/>
</dbReference>
<dbReference type="InterPro" id="IPR050858">
    <property type="entry name" value="Mal-CoA-ACP_Trans/PKS_FabD"/>
</dbReference>
<dbReference type="InterPro" id="IPR016036">
    <property type="entry name" value="Malonyl_transacylase_ACP-bd"/>
</dbReference>
<reference evidence="2" key="1">
    <citation type="submission" date="2020-02" db="EMBL/GenBank/DDBJ databases">
        <title>Unexpected conservation and global transmission of agrobacterial virulence plasmids.</title>
        <authorList>
            <person name="Weisberg A.J."/>
            <person name="Davis E.W. II"/>
            <person name="Tabima J.R."/>
            <person name="Belcher M.S."/>
            <person name="Miller M."/>
            <person name="Kuo C.-H."/>
            <person name="Loper J.E."/>
            <person name="Grunwald N.J."/>
            <person name="Putnam M.L."/>
            <person name="Chang J.H."/>
        </authorList>
    </citation>
    <scope>NUCLEOTIDE SEQUENCE</scope>
    <source>
        <strain evidence="2">Q15/94</strain>
        <plasmid evidence="2">pQ15_94_1</plasmid>
    </source>
</reference>